<dbReference type="GO" id="GO:0016747">
    <property type="term" value="F:acyltransferase activity, transferring groups other than amino-acyl groups"/>
    <property type="evidence" value="ECO:0007669"/>
    <property type="project" value="InterPro"/>
</dbReference>
<dbReference type="Proteomes" id="UP000056209">
    <property type="component" value="Unassembled WGS sequence"/>
</dbReference>
<dbReference type="EMBL" id="BCMS01000001">
    <property type="protein sequence ID" value="GAQ22759.1"/>
    <property type="molecule type" value="Genomic_DNA"/>
</dbReference>
<evidence type="ECO:0000259" key="1">
    <source>
        <dbReference type="PROSITE" id="PS51186"/>
    </source>
</evidence>
<feature type="domain" description="N-acetyltransferase" evidence="1">
    <location>
        <begin position="7"/>
        <end position="177"/>
    </location>
</feature>
<dbReference type="OrthoDB" id="2636883at2"/>
<comment type="caution">
    <text evidence="2">The sequence shown here is derived from an EMBL/GenBank/DDBJ whole genome shotgun (WGS) entry which is preliminary data.</text>
</comment>
<accession>A0A100HNL1</accession>
<dbReference type="PROSITE" id="PS51186">
    <property type="entry name" value="GNAT"/>
    <property type="match status" value="1"/>
</dbReference>
<dbReference type="PANTHER" id="PTHR43792:SF13">
    <property type="entry name" value="ACETYLTRANSFERASE"/>
    <property type="match status" value="1"/>
</dbReference>
<keyword evidence="3" id="KW-1185">Reference proteome</keyword>
<dbReference type="Pfam" id="PF13302">
    <property type="entry name" value="Acetyltransf_3"/>
    <property type="match status" value="1"/>
</dbReference>
<evidence type="ECO:0000313" key="2">
    <source>
        <dbReference type="EMBL" id="GAQ22759.1"/>
    </source>
</evidence>
<dbReference type="Gene3D" id="3.40.630.30">
    <property type="match status" value="1"/>
</dbReference>
<proteinExistence type="predicted"/>
<dbReference type="InterPro" id="IPR000182">
    <property type="entry name" value="GNAT_dom"/>
</dbReference>
<dbReference type="PANTHER" id="PTHR43792">
    <property type="entry name" value="GNAT FAMILY, PUTATIVE (AFU_ORTHOLOGUE AFUA_3G00765)-RELATED-RELATED"/>
    <property type="match status" value="1"/>
</dbReference>
<sequence length="177" mass="18396">MPVLQTPRLLLLPLSRAVIARRLEAEAFTLPLPGPDGPLDVTFEPEWPGDPLPVFPGMLAAMTGQQAEVAGSFIAVQRDTGEAVGMLGTKGPASPEGALEIGYGFNPAVWGQGLATEGVGALVTYLHAGPHVRAVTAETAVDNPASARVLTKLGFRQVGRGDSDEDGPLILWAHAAT</sequence>
<protein>
    <recommendedName>
        <fullName evidence="1">N-acetyltransferase domain-containing protein</fullName>
    </recommendedName>
</protein>
<dbReference type="InterPro" id="IPR051531">
    <property type="entry name" value="N-acetyltransferase"/>
</dbReference>
<evidence type="ECO:0000313" key="3">
    <source>
        <dbReference type="Proteomes" id="UP000056209"/>
    </source>
</evidence>
<organism evidence="2 3">
    <name type="scientific">Deinococcus grandis</name>
    <dbReference type="NCBI Taxonomy" id="57498"/>
    <lineage>
        <taxon>Bacteria</taxon>
        <taxon>Thermotogati</taxon>
        <taxon>Deinococcota</taxon>
        <taxon>Deinococci</taxon>
        <taxon>Deinococcales</taxon>
        <taxon>Deinococcaceae</taxon>
        <taxon>Deinococcus</taxon>
    </lineage>
</organism>
<dbReference type="AlphaFoldDB" id="A0A100HNL1"/>
<reference evidence="3" key="1">
    <citation type="submission" date="2015-11" db="EMBL/GenBank/DDBJ databases">
        <title>Draft Genome Sequence of the Radioresistant Bacterium Deinococcus grandis, Isolated from Freshwater Fish in Japan.</title>
        <authorList>
            <person name="Satoh K."/>
            <person name="Onodera T."/>
            <person name="Omoso K."/>
            <person name="Takeda-Yano K."/>
            <person name="Katayama T."/>
            <person name="Oono Y."/>
            <person name="Narumi I."/>
        </authorList>
    </citation>
    <scope>NUCLEOTIDE SEQUENCE [LARGE SCALE GENOMIC DNA]</scope>
    <source>
        <strain evidence="3">ATCC 43672</strain>
    </source>
</reference>
<dbReference type="SUPFAM" id="SSF55729">
    <property type="entry name" value="Acyl-CoA N-acyltransferases (Nat)"/>
    <property type="match status" value="1"/>
</dbReference>
<dbReference type="RefSeq" id="WP_058978076.1">
    <property type="nucleotide sequence ID" value="NZ_BCMS01000001.1"/>
</dbReference>
<gene>
    <name evidence="2" type="ORF">DEIGR_102786</name>
</gene>
<dbReference type="InterPro" id="IPR016181">
    <property type="entry name" value="Acyl_CoA_acyltransferase"/>
</dbReference>
<name>A0A100HNL1_9DEIO</name>